<dbReference type="EMBL" id="JAWDJW010007799">
    <property type="protein sequence ID" value="KAK3061506.1"/>
    <property type="molecule type" value="Genomic_DNA"/>
</dbReference>
<comment type="caution">
    <text evidence="1">The sequence shown here is derived from an EMBL/GenBank/DDBJ whole genome shotgun (WGS) entry which is preliminary data.</text>
</comment>
<accession>A0ACC3D4J0</accession>
<keyword evidence="2" id="KW-1185">Reference proteome</keyword>
<protein>
    <submittedName>
        <fullName evidence="1">Uncharacterized protein</fullName>
    </submittedName>
</protein>
<dbReference type="Proteomes" id="UP001186974">
    <property type="component" value="Unassembled WGS sequence"/>
</dbReference>
<sequence length="210" mass="23304">FTNSRIWDNVLTVAASCSPPSYSDIVTAQRRVIELRGNTDGEKCVDADILDLLVRHLVVEEAEYDPSKPGLARMAIQLIDQQIVPLITANKRLWQIVAKVALWRKRPGSALEAHEKAWRAVTSQPGWEVGTEQRWNEVVDATVELCDAYESLGSMEKTEGLAAGSGELVAKDWRFKARSAVRGIMGKGKGSWDGTEGLERLRERMDGLKA</sequence>
<name>A0ACC3D4J0_9PEZI</name>
<proteinExistence type="predicted"/>
<organism evidence="1 2">
    <name type="scientific">Coniosporium uncinatum</name>
    <dbReference type="NCBI Taxonomy" id="93489"/>
    <lineage>
        <taxon>Eukaryota</taxon>
        <taxon>Fungi</taxon>
        <taxon>Dikarya</taxon>
        <taxon>Ascomycota</taxon>
        <taxon>Pezizomycotina</taxon>
        <taxon>Dothideomycetes</taxon>
        <taxon>Dothideomycetes incertae sedis</taxon>
        <taxon>Coniosporium</taxon>
    </lineage>
</organism>
<feature type="non-terminal residue" evidence="1">
    <location>
        <position position="1"/>
    </location>
</feature>
<evidence type="ECO:0000313" key="1">
    <source>
        <dbReference type="EMBL" id="KAK3061506.1"/>
    </source>
</evidence>
<evidence type="ECO:0000313" key="2">
    <source>
        <dbReference type="Proteomes" id="UP001186974"/>
    </source>
</evidence>
<gene>
    <name evidence="1" type="ORF">LTS18_006052</name>
</gene>
<reference evidence="1" key="1">
    <citation type="submission" date="2024-09" db="EMBL/GenBank/DDBJ databases">
        <title>Black Yeasts Isolated from many extreme environments.</title>
        <authorList>
            <person name="Coleine C."/>
            <person name="Stajich J.E."/>
            <person name="Selbmann L."/>
        </authorList>
    </citation>
    <scope>NUCLEOTIDE SEQUENCE</scope>
    <source>
        <strain evidence="1">CCFEE 5737</strain>
    </source>
</reference>